<dbReference type="AlphaFoldDB" id="A0A6A8LUT6"/>
<comment type="function">
    <text evidence="1">Catalyzes the conversion of epoxyqueuosine (oQ) to queuosine (Q), which is a hypermodified base found in the wobble positions of tRNA(Asp), tRNA(Asn), tRNA(His) and tRNA(Tyr).</text>
</comment>
<keyword evidence="14" id="KW-0676">Redox-active center</keyword>
<evidence type="ECO:0000256" key="5">
    <source>
        <dbReference type="ARBA" id="ARBA00016895"/>
    </source>
</evidence>
<sequence length="85" mass="9809">LEVQSLYTTHYLPSDFKKNGGYQRSVEMCHEYDVYRQCYCGCVFAAKAQGVDLSKIRREALEFLEGKDADKEFPEITFKINGETV</sequence>
<comment type="similarity">
    <text evidence="3">Belongs to the QueH family.</text>
</comment>
<keyword evidence="6" id="KW-0004">4Fe-4S</keyword>
<evidence type="ECO:0000256" key="10">
    <source>
        <dbReference type="ARBA" id="ARBA00023002"/>
    </source>
</evidence>
<evidence type="ECO:0000256" key="15">
    <source>
        <dbReference type="ARBA" id="ARBA00031446"/>
    </source>
</evidence>
<dbReference type="Pfam" id="PF02677">
    <property type="entry name" value="QueH"/>
    <property type="match status" value="1"/>
</dbReference>
<protein>
    <recommendedName>
        <fullName evidence="5">Epoxyqueuosine reductase QueH</fullName>
        <ecNumber evidence="4">1.17.99.6</ecNumber>
    </recommendedName>
    <alternativeName>
        <fullName evidence="15">Queuosine biosynthesis protein QueH</fullName>
    </alternativeName>
</protein>
<evidence type="ECO:0000256" key="6">
    <source>
        <dbReference type="ARBA" id="ARBA00022485"/>
    </source>
</evidence>
<evidence type="ECO:0000256" key="11">
    <source>
        <dbReference type="ARBA" id="ARBA00023004"/>
    </source>
</evidence>
<comment type="catalytic activity">
    <reaction evidence="16">
        <text>epoxyqueuosine(34) in tRNA + AH2 = queuosine(34) in tRNA + A + H2O</text>
        <dbReference type="Rhea" id="RHEA:32159"/>
        <dbReference type="Rhea" id="RHEA-COMP:18571"/>
        <dbReference type="Rhea" id="RHEA-COMP:18582"/>
        <dbReference type="ChEBI" id="CHEBI:13193"/>
        <dbReference type="ChEBI" id="CHEBI:15377"/>
        <dbReference type="ChEBI" id="CHEBI:17499"/>
        <dbReference type="ChEBI" id="CHEBI:194431"/>
        <dbReference type="ChEBI" id="CHEBI:194443"/>
        <dbReference type="EC" id="1.17.99.6"/>
    </reaction>
</comment>
<evidence type="ECO:0000256" key="9">
    <source>
        <dbReference type="ARBA" id="ARBA00022785"/>
    </source>
</evidence>
<evidence type="ECO:0000256" key="1">
    <source>
        <dbReference type="ARBA" id="ARBA00002268"/>
    </source>
</evidence>
<dbReference type="GO" id="GO:0051539">
    <property type="term" value="F:4 iron, 4 sulfur cluster binding"/>
    <property type="evidence" value="ECO:0007669"/>
    <property type="project" value="UniProtKB-KW"/>
</dbReference>
<dbReference type="UniPathway" id="UPA00392"/>
<keyword evidence="12" id="KW-0411">Iron-sulfur</keyword>
<organism evidence="17 18">
    <name type="scientific">Ligilactobacillus salivarius</name>
    <dbReference type="NCBI Taxonomy" id="1624"/>
    <lineage>
        <taxon>Bacteria</taxon>
        <taxon>Bacillati</taxon>
        <taxon>Bacillota</taxon>
        <taxon>Bacilli</taxon>
        <taxon>Lactobacillales</taxon>
        <taxon>Lactobacillaceae</taxon>
        <taxon>Ligilactobacillus</taxon>
    </lineage>
</organism>
<keyword evidence="8" id="KW-0479">Metal-binding</keyword>
<gene>
    <name evidence="17" type="ORF">GKC34_11565</name>
</gene>
<evidence type="ECO:0000256" key="7">
    <source>
        <dbReference type="ARBA" id="ARBA00022694"/>
    </source>
</evidence>
<dbReference type="InterPro" id="IPR003828">
    <property type="entry name" value="QueH"/>
</dbReference>
<evidence type="ECO:0000256" key="13">
    <source>
        <dbReference type="ARBA" id="ARBA00023157"/>
    </source>
</evidence>
<feature type="non-terminal residue" evidence="17">
    <location>
        <position position="1"/>
    </location>
</feature>
<comment type="caution">
    <text evidence="17">The sequence shown here is derived from an EMBL/GenBank/DDBJ whole genome shotgun (WGS) entry which is preliminary data.</text>
</comment>
<dbReference type="EC" id="1.17.99.6" evidence="4"/>
<accession>A0A6A8LUT6</accession>
<keyword evidence="7" id="KW-0819">tRNA processing</keyword>
<evidence type="ECO:0000256" key="3">
    <source>
        <dbReference type="ARBA" id="ARBA00008207"/>
    </source>
</evidence>
<dbReference type="EMBL" id="WKKZ01000854">
    <property type="protein sequence ID" value="MSE06377.1"/>
    <property type="molecule type" value="Genomic_DNA"/>
</dbReference>
<evidence type="ECO:0000313" key="18">
    <source>
        <dbReference type="Proteomes" id="UP000437575"/>
    </source>
</evidence>
<evidence type="ECO:0000313" key="17">
    <source>
        <dbReference type="EMBL" id="MSE06377.1"/>
    </source>
</evidence>
<keyword evidence="13" id="KW-1015">Disulfide bond</keyword>
<evidence type="ECO:0000256" key="16">
    <source>
        <dbReference type="ARBA" id="ARBA00047415"/>
    </source>
</evidence>
<evidence type="ECO:0000256" key="8">
    <source>
        <dbReference type="ARBA" id="ARBA00022723"/>
    </source>
</evidence>
<keyword evidence="11" id="KW-0408">Iron</keyword>
<dbReference type="GO" id="GO:0052693">
    <property type="term" value="F:epoxyqueuosine reductase activity"/>
    <property type="evidence" value="ECO:0007669"/>
    <property type="project" value="UniProtKB-EC"/>
</dbReference>
<evidence type="ECO:0000256" key="4">
    <source>
        <dbReference type="ARBA" id="ARBA00012622"/>
    </source>
</evidence>
<reference evidence="17 18" key="1">
    <citation type="submission" date="2019-11" db="EMBL/GenBank/DDBJ databases">
        <title>Draft Genome Sequence of Plant Growth-Promoting Rhizosphere-Associated Bacteria.</title>
        <authorList>
            <person name="Vasilyev I.Y."/>
            <person name="Radchenko V."/>
            <person name="Ilnitskaya E.V."/>
        </authorList>
    </citation>
    <scope>NUCLEOTIDE SEQUENCE [LARGE SCALE GENOMIC DNA]</scope>
    <source>
        <strain evidence="17 18">VRA_1sq_f</strain>
    </source>
</reference>
<keyword evidence="10" id="KW-0560">Oxidoreductase</keyword>
<evidence type="ECO:0000256" key="14">
    <source>
        <dbReference type="ARBA" id="ARBA00023284"/>
    </source>
</evidence>
<evidence type="ECO:0000256" key="2">
    <source>
        <dbReference type="ARBA" id="ARBA00004691"/>
    </source>
</evidence>
<dbReference type="PANTHER" id="PTHR36701">
    <property type="entry name" value="EPOXYQUEUOSINE REDUCTASE QUEH"/>
    <property type="match status" value="1"/>
</dbReference>
<dbReference type="GO" id="GO:0046872">
    <property type="term" value="F:metal ion binding"/>
    <property type="evidence" value="ECO:0007669"/>
    <property type="project" value="UniProtKB-KW"/>
</dbReference>
<dbReference type="GO" id="GO:0008616">
    <property type="term" value="P:tRNA queuosine(34) biosynthetic process"/>
    <property type="evidence" value="ECO:0007669"/>
    <property type="project" value="UniProtKB-UniPathway"/>
</dbReference>
<proteinExistence type="inferred from homology"/>
<dbReference type="PANTHER" id="PTHR36701:SF1">
    <property type="entry name" value="EPOXYQUEUOSINE REDUCTASE QUEH"/>
    <property type="match status" value="1"/>
</dbReference>
<dbReference type="Proteomes" id="UP000437575">
    <property type="component" value="Unassembled WGS sequence"/>
</dbReference>
<keyword evidence="9" id="KW-0671">Queuosine biosynthesis</keyword>
<name>A0A6A8LUT6_9LACO</name>
<evidence type="ECO:0000256" key="12">
    <source>
        <dbReference type="ARBA" id="ARBA00023014"/>
    </source>
</evidence>
<comment type="pathway">
    <text evidence="2">tRNA modification; tRNA-queuosine biosynthesis.</text>
</comment>